<sequence length="60" mass="6895">MFHAPRPYRTREMAGNRIYCPLADLIHENGLKITKGLQYSRFHQGGFFQPWGGGEAQAWS</sequence>
<dbReference type="AlphaFoldDB" id="A0A1U9MCD3"/>
<organism evidence="1 2">
    <name type="scientific">Bartonella apihabitans</name>
    <dbReference type="NCBI Taxonomy" id="2750929"/>
    <lineage>
        <taxon>Bacteria</taxon>
        <taxon>Pseudomonadati</taxon>
        <taxon>Pseudomonadota</taxon>
        <taxon>Alphaproteobacteria</taxon>
        <taxon>Hyphomicrobiales</taxon>
        <taxon>Bartonellaceae</taxon>
        <taxon>Bartonella</taxon>
    </lineage>
</organism>
<dbReference type="Proteomes" id="UP000189660">
    <property type="component" value="Chromosome"/>
</dbReference>
<dbReference type="EMBL" id="CP015820">
    <property type="protein sequence ID" value="AQT43129.1"/>
    <property type="molecule type" value="Genomic_DNA"/>
</dbReference>
<dbReference type="KEGG" id="bapa:BBC0178_016750"/>
<proteinExistence type="predicted"/>
<evidence type="ECO:0000313" key="2">
    <source>
        <dbReference type="Proteomes" id="UP000189660"/>
    </source>
</evidence>
<gene>
    <name evidence="1" type="ORF">BBC0178_016750</name>
</gene>
<protein>
    <submittedName>
        <fullName evidence="1">Uncharacterized protein</fullName>
    </submittedName>
</protein>
<accession>A0A1U9MCD3</accession>
<keyword evidence="2" id="KW-1185">Reference proteome</keyword>
<reference evidence="1 2" key="1">
    <citation type="submission" date="2016-11" db="EMBL/GenBank/DDBJ databases">
        <title>Comparative genomics of Bartonella apis.</title>
        <authorList>
            <person name="Engel P."/>
        </authorList>
    </citation>
    <scope>NUCLEOTIDE SEQUENCE [LARGE SCALE GENOMIC DNA]</scope>
    <source>
        <strain evidence="1 2">BBC0178</strain>
    </source>
</reference>
<evidence type="ECO:0000313" key="1">
    <source>
        <dbReference type="EMBL" id="AQT43129.1"/>
    </source>
</evidence>
<name>A0A1U9MCD3_9HYPH</name>